<sequence>MLESVNKFPIEGIDELLKRRLQEPLENAISNCKKLEDKVKASGLEDNKKYLESLLSKIRSVAERIGEELNTFMFEPRSFMGIRNWRPSLSTGLGILKNELSAKIAGFAKQPSHIDGDGFMAFSRNFKSEWNQIEQQMDQVSNRDIASTMERYRTELNDLAESAMEKTASLTDLITLKLDQLVTKCHAAKPEGPMIATKEKESQHQQQPTDAFLNEEPQFEAKKNEINAKKDIISDIGMFDGAAYKVLVRFEHEELDKTDFSCAELEKAVEKDKEMVLQAYQVKNIDE</sequence>
<evidence type="ECO:0000256" key="1">
    <source>
        <dbReference type="SAM" id="Coils"/>
    </source>
</evidence>
<proteinExistence type="predicted"/>
<keyword evidence="1" id="KW-0175">Coiled coil</keyword>
<name>A0A914HMI0_GLORO</name>
<dbReference type="Proteomes" id="UP000887572">
    <property type="component" value="Unplaced"/>
</dbReference>
<evidence type="ECO:0000313" key="3">
    <source>
        <dbReference type="WBParaSite" id="Gr19_v10_g1948.t1"/>
    </source>
</evidence>
<evidence type="ECO:0000313" key="2">
    <source>
        <dbReference type="Proteomes" id="UP000887572"/>
    </source>
</evidence>
<keyword evidence="2" id="KW-1185">Reference proteome</keyword>
<dbReference type="WBParaSite" id="Gr19_v10_g1948.t1">
    <property type="protein sequence ID" value="Gr19_v10_g1948.t1"/>
    <property type="gene ID" value="Gr19_v10_g1948"/>
</dbReference>
<protein>
    <submittedName>
        <fullName evidence="3">Uncharacterized protein</fullName>
    </submittedName>
</protein>
<organism evidence="2 3">
    <name type="scientific">Globodera rostochiensis</name>
    <name type="common">Golden nematode worm</name>
    <name type="synonym">Heterodera rostochiensis</name>
    <dbReference type="NCBI Taxonomy" id="31243"/>
    <lineage>
        <taxon>Eukaryota</taxon>
        <taxon>Metazoa</taxon>
        <taxon>Ecdysozoa</taxon>
        <taxon>Nematoda</taxon>
        <taxon>Chromadorea</taxon>
        <taxon>Rhabditida</taxon>
        <taxon>Tylenchina</taxon>
        <taxon>Tylenchomorpha</taxon>
        <taxon>Tylenchoidea</taxon>
        <taxon>Heteroderidae</taxon>
        <taxon>Heteroderinae</taxon>
        <taxon>Globodera</taxon>
    </lineage>
</organism>
<accession>A0A914HMI0</accession>
<dbReference type="AlphaFoldDB" id="A0A914HMI0"/>
<feature type="coiled-coil region" evidence="1">
    <location>
        <begin position="18"/>
        <end position="45"/>
    </location>
</feature>
<reference evidence="3" key="1">
    <citation type="submission" date="2022-11" db="UniProtKB">
        <authorList>
            <consortium name="WormBaseParasite"/>
        </authorList>
    </citation>
    <scope>IDENTIFICATION</scope>
</reference>